<evidence type="ECO:0000313" key="2">
    <source>
        <dbReference type="Proteomes" id="UP000826195"/>
    </source>
</evidence>
<name>A0AAV7IT03_COTGL</name>
<dbReference type="EMBL" id="JAHXZJ010000747">
    <property type="protein sequence ID" value="KAH0558206.1"/>
    <property type="molecule type" value="Genomic_DNA"/>
</dbReference>
<proteinExistence type="predicted"/>
<protein>
    <submittedName>
        <fullName evidence="1">Uncharacterized protein</fullName>
    </submittedName>
</protein>
<comment type="caution">
    <text evidence="1">The sequence shown here is derived from an EMBL/GenBank/DDBJ whole genome shotgun (WGS) entry which is preliminary data.</text>
</comment>
<dbReference type="Proteomes" id="UP000826195">
    <property type="component" value="Unassembled WGS sequence"/>
</dbReference>
<sequence length="113" mass="13084">MCGKVDSQSGYSRFSDEKLLSPGIGVSWMVFTYDGRSYLLMERETFNSGFLTRIKPKRVVPALKHDSLLATLLLMLMLADNRQLSYKQVLFRMWGVHLIFSRDREPELGEEYA</sequence>
<gene>
    <name evidence="1" type="ORF">KQX54_014861</name>
</gene>
<reference evidence="1 2" key="1">
    <citation type="journal article" date="2021" name="J. Hered.">
        <title>A chromosome-level genome assembly of the parasitoid wasp, Cotesia glomerata (Hymenoptera: Braconidae).</title>
        <authorList>
            <person name="Pinto B.J."/>
            <person name="Weis J.J."/>
            <person name="Gamble T."/>
            <person name="Ode P.J."/>
            <person name="Paul R."/>
            <person name="Zaspel J.M."/>
        </authorList>
    </citation>
    <scope>NUCLEOTIDE SEQUENCE [LARGE SCALE GENOMIC DNA]</scope>
    <source>
        <strain evidence="1">CgM1</strain>
    </source>
</reference>
<accession>A0AAV7IT03</accession>
<evidence type="ECO:0000313" key="1">
    <source>
        <dbReference type="EMBL" id="KAH0558206.1"/>
    </source>
</evidence>
<keyword evidence="2" id="KW-1185">Reference proteome</keyword>
<dbReference type="AlphaFoldDB" id="A0AAV7IT03"/>
<organism evidence="1 2">
    <name type="scientific">Cotesia glomerata</name>
    <name type="common">Lepidopteran parasitic wasp</name>
    <name type="synonym">Apanteles glomeratus</name>
    <dbReference type="NCBI Taxonomy" id="32391"/>
    <lineage>
        <taxon>Eukaryota</taxon>
        <taxon>Metazoa</taxon>
        <taxon>Ecdysozoa</taxon>
        <taxon>Arthropoda</taxon>
        <taxon>Hexapoda</taxon>
        <taxon>Insecta</taxon>
        <taxon>Pterygota</taxon>
        <taxon>Neoptera</taxon>
        <taxon>Endopterygota</taxon>
        <taxon>Hymenoptera</taxon>
        <taxon>Apocrita</taxon>
        <taxon>Ichneumonoidea</taxon>
        <taxon>Braconidae</taxon>
        <taxon>Microgastrinae</taxon>
        <taxon>Cotesia</taxon>
    </lineage>
</organism>